<dbReference type="AlphaFoldDB" id="A0A1I0Q9Y3"/>
<reference evidence="3" key="1">
    <citation type="submission" date="2016-10" db="EMBL/GenBank/DDBJ databases">
        <authorList>
            <person name="Varghese N."/>
        </authorList>
    </citation>
    <scope>NUCLEOTIDE SEQUENCE [LARGE SCALE GENOMIC DNA]</scope>
    <source>
        <strain evidence="3">CGMCC 1.12284</strain>
    </source>
</reference>
<proteinExistence type="predicted"/>
<dbReference type="Gene3D" id="3.30.1380.20">
    <property type="entry name" value="Trafficking protein particle complex subunit 3"/>
    <property type="match status" value="1"/>
</dbReference>
<dbReference type="InterPro" id="IPR024096">
    <property type="entry name" value="NO_sig/Golgi_transp_ligand-bd"/>
</dbReference>
<dbReference type="SMART" id="SM00989">
    <property type="entry name" value="V4R"/>
    <property type="match status" value="1"/>
</dbReference>
<evidence type="ECO:0000259" key="1">
    <source>
        <dbReference type="SMART" id="SM00989"/>
    </source>
</evidence>
<evidence type="ECO:0000313" key="3">
    <source>
        <dbReference type="Proteomes" id="UP000183275"/>
    </source>
</evidence>
<dbReference type="Pfam" id="PF02830">
    <property type="entry name" value="V4R"/>
    <property type="match status" value="1"/>
</dbReference>
<dbReference type="InterPro" id="IPR004096">
    <property type="entry name" value="V4R"/>
</dbReference>
<dbReference type="STRING" id="1202768.SAMN05216285_3287"/>
<protein>
    <submittedName>
        <fullName evidence="2">V4R domain-containing protein</fullName>
    </submittedName>
</protein>
<sequence length="217" mass="24402">MAIVNTVFITTSWFKRFIGRSDGESHSVNELPSVDDRTGFEGSLEGSEVIGRSPLSYIAAGESVSSFVGKEITSKLAEYGLEDIEPEDWYPLAIPLAMLYDMRDEYGGVRMRNMGQNVPKNVEFPPELSEVDNALRAIDQAYHQNHRGGEIGSYEFKKEGPNEASMICENPYPCEFDKGLIRGVAKKFADNPVQVEEVGDQCRADGDHRCEYRIEWF</sequence>
<organism evidence="2 3">
    <name type="scientific">Natrinema salifodinae</name>
    <dbReference type="NCBI Taxonomy" id="1202768"/>
    <lineage>
        <taxon>Archaea</taxon>
        <taxon>Methanobacteriati</taxon>
        <taxon>Methanobacteriota</taxon>
        <taxon>Stenosarchaea group</taxon>
        <taxon>Halobacteria</taxon>
        <taxon>Halobacteriales</taxon>
        <taxon>Natrialbaceae</taxon>
        <taxon>Natrinema</taxon>
    </lineage>
</organism>
<dbReference type="eggNOG" id="arCOG01688">
    <property type="taxonomic scope" value="Archaea"/>
</dbReference>
<feature type="domain" description="4-vinyl reductase 4VR" evidence="1">
    <location>
        <begin position="153"/>
        <end position="216"/>
    </location>
</feature>
<dbReference type="SUPFAM" id="SSF111126">
    <property type="entry name" value="Ligand-binding domain in the NO signalling and Golgi transport"/>
    <property type="match status" value="1"/>
</dbReference>
<dbReference type="EMBL" id="FOIS01000004">
    <property type="protein sequence ID" value="SEW23839.1"/>
    <property type="molecule type" value="Genomic_DNA"/>
</dbReference>
<dbReference type="OrthoDB" id="165361at2157"/>
<keyword evidence="3" id="KW-1185">Reference proteome</keyword>
<evidence type="ECO:0000313" key="2">
    <source>
        <dbReference type="EMBL" id="SEW23839.1"/>
    </source>
</evidence>
<name>A0A1I0Q9Y3_9EURY</name>
<accession>A0A1I0Q9Y3</accession>
<dbReference type="RefSeq" id="WP_049991240.1">
    <property type="nucleotide sequence ID" value="NZ_FOIS01000004.1"/>
</dbReference>
<gene>
    <name evidence="2" type="ORF">SAMN05216285_3287</name>
</gene>
<dbReference type="Proteomes" id="UP000183275">
    <property type="component" value="Unassembled WGS sequence"/>
</dbReference>